<gene>
    <name evidence="2" type="ORF">OIE64_19325</name>
</gene>
<evidence type="ECO:0000313" key="2">
    <source>
        <dbReference type="EMBL" id="WSC14771.1"/>
    </source>
</evidence>
<dbReference type="RefSeq" id="WP_326593623.1">
    <property type="nucleotide sequence ID" value="NZ_CP109114.1"/>
</dbReference>
<protein>
    <submittedName>
        <fullName evidence="2">Uncharacterized protein</fullName>
    </submittedName>
</protein>
<organism evidence="2 3">
    <name type="scientific">Streptomyces brevispora</name>
    <dbReference type="NCBI Taxonomy" id="887462"/>
    <lineage>
        <taxon>Bacteria</taxon>
        <taxon>Bacillati</taxon>
        <taxon>Actinomycetota</taxon>
        <taxon>Actinomycetes</taxon>
        <taxon>Kitasatosporales</taxon>
        <taxon>Streptomycetaceae</taxon>
        <taxon>Streptomyces</taxon>
    </lineage>
</organism>
<feature type="compositionally biased region" description="Acidic residues" evidence="1">
    <location>
        <begin position="17"/>
        <end position="31"/>
    </location>
</feature>
<evidence type="ECO:0000256" key="1">
    <source>
        <dbReference type="SAM" id="MobiDB-lite"/>
    </source>
</evidence>
<accession>A0ABZ1G4G6</accession>
<evidence type="ECO:0000313" key="3">
    <source>
        <dbReference type="Proteomes" id="UP001330827"/>
    </source>
</evidence>
<sequence length="259" mass="29681">MEAKIRSSSEDSSSPEMDPEITGEEDCSGEECPLEESHDRLIEASYFLHQLVEEYHSPAPFRYNGNAFLSALKSTTEMLRMDLERNKKVQWYKENKRDLSSDPVLSRFMVGRNIVLHQRPLLRGSKLQAGLFRGNKLKLALDLDVRHDRTTPDIMENELKPLYTGFLIDEDHSAIGEQLGIRRHYYVSELDDSHDVLTASYFAFGRMTRFVAKAHDAIGLKATGLTDEMMENWNPVHSASLVLEGDLDPDAYQRWGWVD</sequence>
<reference evidence="2 3" key="1">
    <citation type="submission" date="2022-10" db="EMBL/GenBank/DDBJ databases">
        <title>The complete genomes of actinobacterial strains from the NBC collection.</title>
        <authorList>
            <person name="Joergensen T.S."/>
            <person name="Alvarez Arevalo M."/>
            <person name="Sterndorff E.B."/>
            <person name="Faurdal D."/>
            <person name="Vuksanovic O."/>
            <person name="Mourched A.-S."/>
            <person name="Charusanti P."/>
            <person name="Shaw S."/>
            <person name="Blin K."/>
            <person name="Weber T."/>
        </authorList>
    </citation>
    <scope>NUCLEOTIDE SEQUENCE [LARGE SCALE GENOMIC DNA]</scope>
    <source>
        <strain evidence="2 3">NBC 01769</strain>
    </source>
</reference>
<dbReference type="Proteomes" id="UP001330827">
    <property type="component" value="Chromosome"/>
</dbReference>
<proteinExistence type="predicted"/>
<feature type="region of interest" description="Disordered" evidence="1">
    <location>
        <begin position="1"/>
        <end position="31"/>
    </location>
</feature>
<name>A0ABZ1G4G6_9ACTN</name>
<keyword evidence="3" id="KW-1185">Reference proteome</keyword>
<dbReference type="EMBL" id="CP109114">
    <property type="protein sequence ID" value="WSC14771.1"/>
    <property type="molecule type" value="Genomic_DNA"/>
</dbReference>